<proteinExistence type="predicted"/>
<keyword evidence="2" id="KW-1185">Reference proteome</keyword>
<name>A0A8T2FYV6_9BRAS</name>
<evidence type="ECO:0000313" key="1">
    <source>
        <dbReference type="EMBL" id="KAG7639680.1"/>
    </source>
</evidence>
<evidence type="ECO:0000313" key="2">
    <source>
        <dbReference type="Proteomes" id="UP000694240"/>
    </source>
</evidence>
<dbReference type="EMBL" id="JAEFBK010000002">
    <property type="protein sequence ID" value="KAG7639680.1"/>
    <property type="molecule type" value="Genomic_DNA"/>
</dbReference>
<dbReference type="AlphaFoldDB" id="A0A8T2FYV6"/>
<organism evidence="1 2">
    <name type="scientific">Arabidopsis thaliana x Arabidopsis arenosa</name>
    <dbReference type="NCBI Taxonomy" id="1240361"/>
    <lineage>
        <taxon>Eukaryota</taxon>
        <taxon>Viridiplantae</taxon>
        <taxon>Streptophyta</taxon>
        <taxon>Embryophyta</taxon>
        <taxon>Tracheophyta</taxon>
        <taxon>Spermatophyta</taxon>
        <taxon>Magnoliopsida</taxon>
        <taxon>eudicotyledons</taxon>
        <taxon>Gunneridae</taxon>
        <taxon>Pentapetalae</taxon>
        <taxon>rosids</taxon>
        <taxon>malvids</taxon>
        <taxon>Brassicales</taxon>
        <taxon>Brassicaceae</taxon>
        <taxon>Camelineae</taxon>
        <taxon>Arabidopsis</taxon>
    </lineage>
</organism>
<comment type="caution">
    <text evidence="1">The sequence shown here is derived from an EMBL/GenBank/DDBJ whole genome shotgun (WGS) entry which is preliminary data.</text>
</comment>
<accession>A0A8T2FYV6</accession>
<reference evidence="1 2" key="1">
    <citation type="submission" date="2020-12" db="EMBL/GenBank/DDBJ databases">
        <title>Concerted genomic and epigenomic changes stabilize Arabidopsis allopolyploids.</title>
        <authorList>
            <person name="Chen Z."/>
        </authorList>
    </citation>
    <scope>NUCLEOTIDE SEQUENCE [LARGE SCALE GENOMIC DNA]</scope>
    <source>
        <strain evidence="1">Allo738</strain>
        <tissue evidence="1">Leaf</tissue>
    </source>
</reference>
<sequence>MCEAKKKFVGVEKRKGSVLPLYTNPPRESVDSMIDYRFVCIVTVGAGYEAL</sequence>
<dbReference type="Proteomes" id="UP000694240">
    <property type="component" value="Chromosome 2"/>
</dbReference>
<protein>
    <submittedName>
        <fullName evidence="1">Uncharacterized protein</fullName>
    </submittedName>
</protein>
<gene>
    <name evidence="1" type="ORF">ISN45_At02g039670</name>
</gene>